<reference evidence="2" key="1">
    <citation type="submission" date="2009-12" db="EMBL/GenBank/DDBJ databases">
        <title>The Genome Sequence of Anolis carolinensis (Green Anole Lizard).</title>
        <authorList>
            <consortium name="The Genome Sequencing Platform"/>
            <person name="Di Palma F."/>
            <person name="Alfoldi J."/>
            <person name="Heiman D."/>
            <person name="Young S."/>
            <person name="Grabherr M."/>
            <person name="Johnson J."/>
            <person name="Lander E.S."/>
            <person name="Lindblad-Toh K."/>
        </authorList>
    </citation>
    <scope>NUCLEOTIDE SEQUENCE [LARGE SCALE GENOMIC DNA]</scope>
    <source>
        <strain evidence="2">JBL SC #1</strain>
    </source>
</reference>
<organism evidence="2 3">
    <name type="scientific">Anolis carolinensis</name>
    <name type="common">Green anole</name>
    <name type="synonym">American chameleon</name>
    <dbReference type="NCBI Taxonomy" id="28377"/>
    <lineage>
        <taxon>Eukaryota</taxon>
        <taxon>Metazoa</taxon>
        <taxon>Chordata</taxon>
        <taxon>Craniata</taxon>
        <taxon>Vertebrata</taxon>
        <taxon>Euteleostomi</taxon>
        <taxon>Lepidosauria</taxon>
        <taxon>Squamata</taxon>
        <taxon>Bifurcata</taxon>
        <taxon>Unidentata</taxon>
        <taxon>Episquamata</taxon>
        <taxon>Toxicofera</taxon>
        <taxon>Iguania</taxon>
        <taxon>Dactyloidae</taxon>
        <taxon>Anolis</taxon>
    </lineage>
</organism>
<name>A0A803SRY5_ANOCA</name>
<dbReference type="InParanoid" id="A0A803SRY5"/>
<accession>A0A803SRY5</accession>
<evidence type="ECO:0000313" key="2">
    <source>
        <dbReference type="Ensembl" id="ENSACAP00000025725.1"/>
    </source>
</evidence>
<dbReference type="Proteomes" id="UP000001646">
    <property type="component" value="Unplaced"/>
</dbReference>
<keyword evidence="3" id="KW-1185">Reference proteome</keyword>
<sequence length="68" mass="7551">MTTDSWALAGNEQEVAAESLSKLHLKEEQPKPDANAAVVKTEDHTEKPEGEEEVDQMNQQALNHKPNL</sequence>
<proteinExistence type="predicted"/>
<reference evidence="2" key="3">
    <citation type="submission" date="2025-09" db="UniProtKB">
        <authorList>
            <consortium name="Ensembl"/>
        </authorList>
    </citation>
    <scope>IDENTIFICATION</scope>
</reference>
<protein>
    <submittedName>
        <fullName evidence="2">Uncharacterized protein</fullName>
    </submittedName>
</protein>
<reference evidence="2" key="2">
    <citation type="submission" date="2025-08" db="UniProtKB">
        <authorList>
            <consortium name="Ensembl"/>
        </authorList>
    </citation>
    <scope>IDENTIFICATION</scope>
</reference>
<dbReference type="AlphaFoldDB" id="A0A803SRY5"/>
<dbReference type="GeneTree" id="ENSGT01100000263881"/>
<feature type="region of interest" description="Disordered" evidence="1">
    <location>
        <begin position="23"/>
        <end position="68"/>
    </location>
</feature>
<evidence type="ECO:0000256" key="1">
    <source>
        <dbReference type="SAM" id="MobiDB-lite"/>
    </source>
</evidence>
<evidence type="ECO:0000313" key="3">
    <source>
        <dbReference type="Proteomes" id="UP000001646"/>
    </source>
</evidence>
<dbReference type="Ensembl" id="ENSACAT00000055455.1">
    <property type="protein sequence ID" value="ENSACAP00000025725.1"/>
    <property type="gene ID" value="ENSACAG00000044384.1"/>
</dbReference>